<dbReference type="EMBL" id="PNGJ01000006">
    <property type="protein sequence ID" value="PMC23938.1"/>
    <property type="molecule type" value="Genomic_DNA"/>
</dbReference>
<feature type="domain" description="Group II intron maturase-specific" evidence="1">
    <location>
        <begin position="66"/>
        <end position="143"/>
    </location>
</feature>
<organism evidence="2 3">
    <name type="scientific">Hoylesella buccalis</name>
    <dbReference type="NCBI Taxonomy" id="28127"/>
    <lineage>
        <taxon>Bacteria</taxon>
        <taxon>Pseudomonadati</taxon>
        <taxon>Bacteroidota</taxon>
        <taxon>Bacteroidia</taxon>
        <taxon>Bacteroidales</taxon>
        <taxon>Prevotellaceae</taxon>
        <taxon>Hoylesella</taxon>
    </lineage>
</organism>
<gene>
    <name evidence="2" type="ORF">CJ231_08580</name>
</gene>
<evidence type="ECO:0000313" key="3">
    <source>
        <dbReference type="Proteomes" id="UP000235564"/>
    </source>
</evidence>
<dbReference type="AlphaFoldDB" id="A0A2N6QQA1"/>
<name>A0A2N6QQA1_9BACT</name>
<evidence type="ECO:0000313" key="2">
    <source>
        <dbReference type="EMBL" id="PMC23938.1"/>
    </source>
</evidence>
<accession>A0A2N6QQA1</accession>
<dbReference type="Pfam" id="PF08388">
    <property type="entry name" value="GIIM"/>
    <property type="match status" value="1"/>
</dbReference>
<proteinExistence type="predicted"/>
<protein>
    <recommendedName>
        <fullName evidence="1">Group II intron maturase-specific domain-containing protein</fullName>
    </recommendedName>
</protein>
<comment type="caution">
    <text evidence="2">The sequence shown here is derived from an EMBL/GenBank/DDBJ whole genome shotgun (WGS) entry which is preliminary data.</text>
</comment>
<sequence>MIFCRSQRAAERVRESITKFIEVKLHLCVNKEKTVVSYVRGVKYLGCSFYINKGKCLLTEHPKTKSKMRRRLKELTCRSNGMGYAKRKEKLRLYIKGWVNYCHLATMKRLTKETDEWLRRRLRMCIWKSWKLPKTRIKNLIKCGINKYNVHRWGYVKGYWRVAGTPIMQIAASNVMLRRAGYTFLNDEYVIWLPELRLLG</sequence>
<dbReference type="Proteomes" id="UP000235564">
    <property type="component" value="Unassembled WGS sequence"/>
</dbReference>
<dbReference type="OrthoDB" id="9780724at2"/>
<dbReference type="InterPro" id="IPR013597">
    <property type="entry name" value="Mat_intron_G2"/>
</dbReference>
<evidence type="ECO:0000259" key="1">
    <source>
        <dbReference type="Pfam" id="PF08388"/>
    </source>
</evidence>
<reference evidence="2 3" key="1">
    <citation type="submission" date="2017-09" db="EMBL/GenBank/DDBJ databases">
        <title>Bacterial strain isolated from the female urinary microbiota.</title>
        <authorList>
            <person name="Thomas-White K."/>
            <person name="Kumar N."/>
            <person name="Forster S."/>
            <person name="Putonti C."/>
            <person name="Lawley T."/>
            <person name="Wolfe A.J."/>
        </authorList>
    </citation>
    <scope>NUCLEOTIDE SEQUENCE [LARGE SCALE GENOMIC DNA]</scope>
    <source>
        <strain evidence="2 3">UMB0536</strain>
    </source>
</reference>